<name>A0ABW6A7M5_9BACT</name>
<dbReference type="RefSeq" id="WP_386098086.1">
    <property type="nucleotide sequence ID" value="NZ_JBHUOZ010000003.1"/>
</dbReference>
<reference evidence="2" key="1">
    <citation type="journal article" date="2019" name="Int. J. Syst. Evol. Microbiol.">
        <title>The Global Catalogue of Microorganisms (GCM) 10K type strain sequencing project: providing services to taxonomists for standard genome sequencing and annotation.</title>
        <authorList>
            <consortium name="The Broad Institute Genomics Platform"/>
            <consortium name="The Broad Institute Genome Sequencing Center for Infectious Disease"/>
            <person name="Wu L."/>
            <person name="Ma J."/>
        </authorList>
    </citation>
    <scope>NUCLEOTIDE SEQUENCE [LARGE SCALE GENOMIC DNA]</scope>
    <source>
        <strain evidence="2">KCTC 23299</strain>
    </source>
</reference>
<proteinExistence type="predicted"/>
<dbReference type="InterPro" id="IPR023393">
    <property type="entry name" value="START-like_dom_sf"/>
</dbReference>
<evidence type="ECO:0000313" key="2">
    <source>
        <dbReference type="Proteomes" id="UP001597511"/>
    </source>
</evidence>
<keyword evidence="2" id="KW-1185">Reference proteome</keyword>
<dbReference type="Gene3D" id="3.30.530.20">
    <property type="match status" value="1"/>
</dbReference>
<dbReference type="EMBL" id="JBHUOZ010000003">
    <property type="protein sequence ID" value="MFD2920147.1"/>
    <property type="molecule type" value="Genomic_DNA"/>
</dbReference>
<dbReference type="CDD" id="cd07818">
    <property type="entry name" value="SRPBCC_1"/>
    <property type="match status" value="1"/>
</dbReference>
<gene>
    <name evidence="1" type="ORF">ACFS6H_10530</name>
</gene>
<dbReference type="Proteomes" id="UP001597511">
    <property type="component" value="Unassembled WGS sequence"/>
</dbReference>
<dbReference type="SUPFAM" id="SSF55961">
    <property type="entry name" value="Bet v1-like"/>
    <property type="match status" value="1"/>
</dbReference>
<accession>A0ABW6A7M5</accession>
<organism evidence="1 2">
    <name type="scientific">Terrimonas rubra</name>
    <dbReference type="NCBI Taxonomy" id="1035890"/>
    <lineage>
        <taxon>Bacteria</taxon>
        <taxon>Pseudomonadati</taxon>
        <taxon>Bacteroidota</taxon>
        <taxon>Chitinophagia</taxon>
        <taxon>Chitinophagales</taxon>
        <taxon>Chitinophagaceae</taxon>
        <taxon>Terrimonas</taxon>
    </lineage>
</organism>
<protein>
    <submittedName>
        <fullName evidence="1">SRPBCC family protein</fullName>
    </submittedName>
</protein>
<evidence type="ECO:0000313" key="1">
    <source>
        <dbReference type="EMBL" id="MFD2920147.1"/>
    </source>
</evidence>
<comment type="caution">
    <text evidence="1">The sequence shown here is derived from an EMBL/GenBank/DDBJ whole genome shotgun (WGS) entry which is preliminary data.</text>
</comment>
<sequence>MKIVKGILLGILAIIVIALIVAAILPKTFTSEREIVINKPRSEVFEYIKYIKNQDNFGVWQLSEPDLKKTFEGTDGTVGFKYSWDGKKLGKGSQTITNIVEGEKVESKLDFGFGDPATAHFITTDAGPGQTKVTWGISGKSPYPFNIMSLFYDMGDDFEKGLQNLKNVLEKQ</sequence>